<organism evidence="2 3">
    <name type="scientific">Vibrio coralliilyticus</name>
    <dbReference type="NCBI Taxonomy" id="190893"/>
    <lineage>
        <taxon>Bacteria</taxon>
        <taxon>Pseudomonadati</taxon>
        <taxon>Pseudomonadota</taxon>
        <taxon>Gammaproteobacteria</taxon>
        <taxon>Vibrionales</taxon>
        <taxon>Vibrionaceae</taxon>
        <taxon>Vibrio</taxon>
    </lineage>
</organism>
<evidence type="ECO:0000256" key="1">
    <source>
        <dbReference type="SAM" id="MobiDB-lite"/>
    </source>
</evidence>
<dbReference type="EMBL" id="CP009618">
    <property type="protein sequence ID" value="AIW21148.1"/>
    <property type="molecule type" value="Genomic_DNA"/>
</dbReference>
<dbReference type="Pfam" id="PF05929">
    <property type="entry name" value="Phage_GPO"/>
    <property type="match status" value="1"/>
</dbReference>
<gene>
    <name evidence="2" type="ORF">IX92_19150</name>
</gene>
<evidence type="ECO:0000313" key="3">
    <source>
        <dbReference type="Proteomes" id="UP000030081"/>
    </source>
</evidence>
<accession>A0AAN0SHI7</accession>
<feature type="region of interest" description="Disordered" evidence="1">
    <location>
        <begin position="166"/>
        <end position="188"/>
    </location>
</feature>
<sequence>MFQSEPICILQAGTTVDGRVIEQKIIDEIAETYNPEVYTARINEEHYDWSYKFGSVLSVEKREDKLFAVIKPNSHLLRMTEQGQLLHTSCEFIEKFSNTEKAYLTGLALTDKPASLGTTQIHLSSKDDGKVHVLSKFTIEPQALSQEEPESDASLFQKFKSWLSGEKSPEQFSQQEEESEMSKETEELLKQSIEQNKVLSTNLGLLVECLSAQKKPEADQEEPESNQLDELKGQVEQLSTQMSEMTTTLSQITDETPRKLAGQDSEEEQYL</sequence>
<name>A0AAN0SHI7_9VIBR</name>
<reference evidence="2 3" key="1">
    <citation type="submission" date="2014-10" db="EMBL/GenBank/DDBJ databases">
        <title>The Complete Genome Sequence for the Shellfish Pathogen Vibrio coralliilyticus RE98 Isolated from a Shellfish Hatchery.</title>
        <authorList>
            <person name="Richards G.P."/>
            <person name="Bono J.L."/>
            <person name="Watson M.A."/>
            <person name="Needleman D.S."/>
        </authorList>
    </citation>
    <scope>NUCLEOTIDE SEQUENCE [LARGE SCALE GENOMIC DNA]</scope>
    <source>
        <strain evidence="2 3">RE98</strain>
    </source>
</reference>
<keyword evidence="3" id="KW-1185">Reference proteome</keyword>
<feature type="compositionally biased region" description="Polar residues" evidence="1">
    <location>
        <begin position="236"/>
        <end position="254"/>
    </location>
</feature>
<protein>
    <submittedName>
        <fullName evidence="2">Phage capsid scaffolding protein</fullName>
    </submittedName>
</protein>
<dbReference type="Proteomes" id="UP000030081">
    <property type="component" value="Chromosome 2"/>
</dbReference>
<dbReference type="InterPro" id="IPR009228">
    <property type="entry name" value="Capsid_scaffold_GpO"/>
</dbReference>
<proteinExistence type="predicted"/>
<evidence type="ECO:0000313" key="2">
    <source>
        <dbReference type="EMBL" id="AIW21148.1"/>
    </source>
</evidence>
<dbReference type="KEGG" id="vcy:IX92_19150"/>
<feature type="region of interest" description="Disordered" evidence="1">
    <location>
        <begin position="214"/>
        <end position="271"/>
    </location>
</feature>
<dbReference type="RefSeq" id="WP_043010142.1">
    <property type="nucleotide sequence ID" value="NZ_CP009618.1"/>
</dbReference>
<dbReference type="AlphaFoldDB" id="A0AAN0SHI7"/>